<dbReference type="PANTHER" id="PTHR13028">
    <property type="entry name" value="RRNA PROCESSING PROTEIN EBNA1-BINDING PROTEIN-RELATED"/>
    <property type="match status" value="1"/>
</dbReference>
<dbReference type="OrthoDB" id="443772at2759"/>
<evidence type="ECO:0000313" key="8">
    <source>
        <dbReference type="Proteomes" id="UP000886520"/>
    </source>
</evidence>
<gene>
    <name evidence="7" type="ORF">GOP47_0011029</name>
</gene>
<comment type="subcellular location">
    <subcellularLocation>
        <location evidence="1">Nucleus</location>
        <location evidence="1">Nucleolus</location>
    </subcellularLocation>
</comment>
<reference evidence="7" key="1">
    <citation type="submission" date="2021-01" db="EMBL/GenBank/DDBJ databases">
        <title>Adiantum capillus-veneris genome.</title>
        <authorList>
            <person name="Fang Y."/>
            <person name="Liao Q."/>
        </authorList>
    </citation>
    <scope>NUCLEOTIDE SEQUENCE</scope>
    <source>
        <strain evidence="7">H3</strain>
        <tissue evidence="7">Leaf</tissue>
    </source>
</reference>
<feature type="region of interest" description="Disordered" evidence="6">
    <location>
        <begin position="1"/>
        <end position="53"/>
    </location>
</feature>
<evidence type="ECO:0000256" key="5">
    <source>
        <dbReference type="ARBA" id="ARBA00023242"/>
    </source>
</evidence>
<dbReference type="GO" id="GO:0005730">
    <property type="term" value="C:nucleolus"/>
    <property type="evidence" value="ECO:0007669"/>
    <property type="project" value="UniProtKB-SubCell"/>
</dbReference>
<comment type="similarity">
    <text evidence="2">Belongs to the EBP2 family.</text>
</comment>
<evidence type="ECO:0000256" key="6">
    <source>
        <dbReference type="SAM" id="MobiDB-lite"/>
    </source>
</evidence>
<keyword evidence="3" id="KW-0690">Ribosome biogenesis</keyword>
<evidence type="ECO:0000256" key="2">
    <source>
        <dbReference type="ARBA" id="ARBA00007336"/>
    </source>
</evidence>
<evidence type="ECO:0000256" key="3">
    <source>
        <dbReference type="ARBA" id="ARBA00022517"/>
    </source>
</evidence>
<keyword evidence="4" id="KW-0175">Coiled coil</keyword>
<protein>
    <submittedName>
        <fullName evidence="7">Uncharacterized protein</fullName>
    </submittedName>
</protein>
<dbReference type="GO" id="GO:0034399">
    <property type="term" value="C:nuclear periphery"/>
    <property type="evidence" value="ECO:0007669"/>
    <property type="project" value="TreeGrafter"/>
</dbReference>
<dbReference type="GO" id="GO:0042273">
    <property type="term" value="P:ribosomal large subunit biogenesis"/>
    <property type="evidence" value="ECO:0007669"/>
    <property type="project" value="TreeGrafter"/>
</dbReference>
<dbReference type="PANTHER" id="PTHR13028:SF0">
    <property type="entry name" value="RRNA-PROCESSING PROTEIN EBP2-RELATED"/>
    <property type="match status" value="1"/>
</dbReference>
<evidence type="ECO:0000256" key="4">
    <source>
        <dbReference type="ARBA" id="ARBA00023054"/>
    </source>
</evidence>
<keyword evidence="8" id="KW-1185">Reference proteome</keyword>
<sequence>MGKKLKNGVYKEDDERVEDEDQDEDEDSSDDDDEDDEAEDVPQQKPRPNAVYNSAALHEKLEDIGWPDGLDWLQTLCVDYQVADGEIDVNDDLAREMAFYTQALDGTREAFTKLLLSGKPFLRPPDYYAEMVKSDSHMLKVKDALLSQQKKMEETEERRKAREAKRFSKEVQAQKLKQRAQEKKQNIESVKKWRKMRQDGGFSAGDGDELPGDLDSTRSLKKRKFDPSTRRPSKRFKGSEGRGVFSSPEPGSGRGDSVRAFGGKENGAGKRMSPFKDAEKGKQNARSPFGSAGKGSRNPAPWDRSGGKGRGNNPAKGKAFAKRQSRDAKYGHGGRKSFKKKNTAESSAGFFKGNRKKGKS</sequence>
<dbReference type="GO" id="GO:0006364">
    <property type="term" value="P:rRNA processing"/>
    <property type="evidence" value="ECO:0007669"/>
    <property type="project" value="TreeGrafter"/>
</dbReference>
<feature type="compositionally biased region" description="Acidic residues" evidence="6">
    <location>
        <begin position="15"/>
        <end position="40"/>
    </location>
</feature>
<keyword evidence="5" id="KW-0539">Nucleus</keyword>
<dbReference type="GO" id="GO:0030687">
    <property type="term" value="C:preribosome, large subunit precursor"/>
    <property type="evidence" value="ECO:0007669"/>
    <property type="project" value="TreeGrafter"/>
</dbReference>
<accession>A0A9D4ZGX8</accession>
<evidence type="ECO:0000313" key="7">
    <source>
        <dbReference type="EMBL" id="KAI5075068.1"/>
    </source>
</evidence>
<evidence type="ECO:0000256" key="1">
    <source>
        <dbReference type="ARBA" id="ARBA00004604"/>
    </source>
</evidence>
<dbReference type="Pfam" id="PF05890">
    <property type="entry name" value="Ebp2"/>
    <property type="match status" value="1"/>
</dbReference>
<feature type="compositionally biased region" description="Basic and acidic residues" evidence="6">
    <location>
        <begin position="179"/>
        <end position="191"/>
    </location>
</feature>
<dbReference type="InterPro" id="IPR008610">
    <property type="entry name" value="Ebp2"/>
</dbReference>
<comment type="caution">
    <text evidence="7">The sequence shown here is derived from an EMBL/GenBank/DDBJ whole genome shotgun (WGS) entry which is preliminary data.</text>
</comment>
<feature type="compositionally biased region" description="Basic and acidic residues" evidence="6">
    <location>
        <begin position="150"/>
        <end position="169"/>
    </location>
</feature>
<proteinExistence type="inferred from homology"/>
<dbReference type="AlphaFoldDB" id="A0A9D4ZGX8"/>
<organism evidence="7 8">
    <name type="scientific">Adiantum capillus-veneris</name>
    <name type="common">Maidenhair fern</name>
    <dbReference type="NCBI Taxonomy" id="13818"/>
    <lineage>
        <taxon>Eukaryota</taxon>
        <taxon>Viridiplantae</taxon>
        <taxon>Streptophyta</taxon>
        <taxon>Embryophyta</taxon>
        <taxon>Tracheophyta</taxon>
        <taxon>Polypodiopsida</taxon>
        <taxon>Polypodiidae</taxon>
        <taxon>Polypodiales</taxon>
        <taxon>Pteridineae</taxon>
        <taxon>Pteridaceae</taxon>
        <taxon>Vittarioideae</taxon>
        <taxon>Adiantum</taxon>
    </lineage>
</organism>
<feature type="compositionally biased region" description="Basic residues" evidence="6">
    <location>
        <begin position="332"/>
        <end position="341"/>
    </location>
</feature>
<dbReference type="EMBL" id="JABFUD020000010">
    <property type="protein sequence ID" value="KAI5075068.1"/>
    <property type="molecule type" value="Genomic_DNA"/>
</dbReference>
<dbReference type="Proteomes" id="UP000886520">
    <property type="component" value="Chromosome 10"/>
</dbReference>
<feature type="region of interest" description="Disordered" evidence="6">
    <location>
        <begin position="150"/>
        <end position="360"/>
    </location>
</feature>
<name>A0A9D4ZGX8_ADICA</name>